<evidence type="ECO:0000256" key="3">
    <source>
        <dbReference type="ARBA" id="ARBA00022737"/>
    </source>
</evidence>
<dbReference type="InterPro" id="IPR015943">
    <property type="entry name" value="WD40/YVTN_repeat-like_dom_sf"/>
</dbReference>
<keyword evidence="8" id="KW-1185">Reference proteome</keyword>
<gene>
    <name evidence="7" type="ORF">CAEBREN_29779</name>
</gene>
<dbReference type="PROSITE" id="PS50082">
    <property type="entry name" value="WD_REPEATS_2"/>
    <property type="match status" value="1"/>
</dbReference>
<name>G0PJ31_CAEBE</name>
<dbReference type="eggNOG" id="KOG1034">
    <property type="taxonomic scope" value="Eukaryota"/>
</dbReference>
<evidence type="ECO:0000313" key="8">
    <source>
        <dbReference type="Proteomes" id="UP000008068"/>
    </source>
</evidence>
<dbReference type="SUPFAM" id="SSF50978">
    <property type="entry name" value="WD40 repeat-like"/>
    <property type="match status" value="1"/>
</dbReference>
<evidence type="ECO:0000256" key="5">
    <source>
        <dbReference type="ARBA" id="ARBA00023163"/>
    </source>
</evidence>
<keyword evidence="4" id="KW-0805">Transcription regulation</keyword>
<evidence type="ECO:0000256" key="2">
    <source>
        <dbReference type="ARBA" id="ARBA00022574"/>
    </source>
</evidence>
<comment type="similarity">
    <text evidence="1">Belongs to the WD repeat ESC family.</text>
</comment>
<keyword evidence="2 6" id="KW-0853">WD repeat</keyword>
<dbReference type="Proteomes" id="UP000008068">
    <property type="component" value="Unassembled WGS sequence"/>
</dbReference>
<organism evidence="8">
    <name type="scientific">Caenorhabditis brenneri</name>
    <name type="common">Nematode worm</name>
    <dbReference type="NCBI Taxonomy" id="135651"/>
    <lineage>
        <taxon>Eukaryota</taxon>
        <taxon>Metazoa</taxon>
        <taxon>Ecdysozoa</taxon>
        <taxon>Nematoda</taxon>
        <taxon>Chromadorea</taxon>
        <taxon>Rhabditida</taxon>
        <taxon>Rhabditina</taxon>
        <taxon>Rhabditomorpha</taxon>
        <taxon>Rhabditoidea</taxon>
        <taxon>Rhabditidae</taxon>
        <taxon>Peloderinae</taxon>
        <taxon>Caenorhabditis</taxon>
    </lineage>
</organism>
<sequence>MPPKKAKTTSSPSANLVQKFKDLKLHTNDEEEDYDEQPFILSATVQTEHKSSNYGCAFNPYADDPNEDQLVATVGGEYLHVFHCPPETNHLVPLKAWHFPTDNQPKEGGKQLTEQLFSVSWAADSYEDRNGRSELRLVAGGQLGKLYVVDYGTMAHCNTLHCTGGEINEIRVSPANSDLIAVASSDMALRIFHIRNSACLVVIGGPKCHQGNILTVDWHYKGDYIISAGIDHRAIRWDLAAPPVKKHIDRICEALKSGEQNQFEPVQPTNDKELEAAYAKSQQHPGGAKASSTRSTFQTQWPNDIHFNAVDCVRVLSGVDRIMSKSVDSTLTLWRFGPPMHQQVNPVPQRIDAPETCTTVLQTRDLGDADPPFFIKFDIDPRRRWIACPGREGSVSFYDMRNPKPEIRAPQLLSSCTNPNAQG</sequence>
<evidence type="ECO:0000256" key="4">
    <source>
        <dbReference type="ARBA" id="ARBA00023015"/>
    </source>
</evidence>
<evidence type="ECO:0000256" key="6">
    <source>
        <dbReference type="PROSITE-ProRule" id="PRU00221"/>
    </source>
</evidence>
<dbReference type="FunCoup" id="G0PJ31">
    <property type="interactions" value="3241"/>
</dbReference>
<dbReference type="InterPro" id="IPR051243">
    <property type="entry name" value="PcG_WD-repeat"/>
</dbReference>
<protein>
    <submittedName>
        <fullName evidence="7">Uncharacterized protein</fullName>
    </submittedName>
</protein>
<reference evidence="8" key="1">
    <citation type="submission" date="2011-07" db="EMBL/GenBank/DDBJ databases">
        <authorList>
            <consortium name="Caenorhabditis brenneri Sequencing and Analysis Consortium"/>
            <person name="Wilson R.K."/>
        </authorList>
    </citation>
    <scope>NUCLEOTIDE SEQUENCE [LARGE SCALE GENOMIC DNA]</scope>
    <source>
        <strain evidence="8">PB2801</strain>
    </source>
</reference>
<evidence type="ECO:0000256" key="1">
    <source>
        <dbReference type="ARBA" id="ARBA00008075"/>
    </source>
</evidence>
<dbReference type="STRING" id="135651.G0PJ31"/>
<accession>G0PJ31</accession>
<dbReference type="PANTHER" id="PTHR10253">
    <property type="entry name" value="POLYCOMB PROTEIN"/>
    <property type="match status" value="1"/>
</dbReference>
<dbReference type="Gene3D" id="2.130.10.10">
    <property type="entry name" value="YVTN repeat-like/Quinoprotein amine dehydrogenase"/>
    <property type="match status" value="1"/>
</dbReference>
<dbReference type="SMART" id="SM00320">
    <property type="entry name" value="WD40"/>
    <property type="match status" value="3"/>
</dbReference>
<dbReference type="HOGENOM" id="CLU_032683_4_1_1"/>
<evidence type="ECO:0000313" key="7">
    <source>
        <dbReference type="EMBL" id="EGT58631.1"/>
    </source>
</evidence>
<dbReference type="InterPro" id="IPR001680">
    <property type="entry name" value="WD40_rpt"/>
</dbReference>
<dbReference type="OrthoDB" id="7318948at2759"/>
<dbReference type="EMBL" id="GL380635">
    <property type="protein sequence ID" value="EGT58631.1"/>
    <property type="molecule type" value="Genomic_DNA"/>
</dbReference>
<keyword evidence="3" id="KW-0677">Repeat</keyword>
<dbReference type="InParanoid" id="G0PJ31"/>
<dbReference type="AlphaFoldDB" id="G0PJ31"/>
<keyword evidence="5" id="KW-0804">Transcription</keyword>
<dbReference type="InterPro" id="IPR036322">
    <property type="entry name" value="WD40_repeat_dom_sf"/>
</dbReference>
<feature type="repeat" description="WD" evidence="6">
    <location>
        <begin position="206"/>
        <end position="239"/>
    </location>
</feature>
<proteinExistence type="inferred from homology"/>